<evidence type="ECO:0000313" key="4">
    <source>
        <dbReference type="Proteomes" id="UP000465306"/>
    </source>
</evidence>
<dbReference type="Gene3D" id="3.60.40.10">
    <property type="entry name" value="PPM-type phosphatase domain"/>
    <property type="match status" value="1"/>
</dbReference>
<protein>
    <recommendedName>
        <fullName evidence="2">PPM-type phosphatase domain-containing protein</fullName>
    </recommendedName>
</protein>
<dbReference type="Proteomes" id="UP000465306">
    <property type="component" value="Unassembled WGS sequence"/>
</dbReference>
<feature type="region of interest" description="Disordered" evidence="1">
    <location>
        <begin position="1"/>
        <end position="30"/>
    </location>
</feature>
<dbReference type="SUPFAM" id="SSF81606">
    <property type="entry name" value="PP2C-like"/>
    <property type="match status" value="1"/>
</dbReference>
<dbReference type="InterPro" id="IPR039248">
    <property type="entry name" value="Ptase_RsbX"/>
</dbReference>
<accession>A0ABQ1BQF8</accession>
<reference evidence="3 4" key="1">
    <citation type="journal article" date="2019" name="Emerg. Microbes Infect.">
        <title>Comprehensive subspecies identification of 175 nontuberculous mycobacteria species based on 7547 genomic profiles.</title>
        <authorList>
            <person name="Matsumoto Y."/>
            <person name="Kinjo T."/>
            <person name="Motooka D."/>
            <person name="Nabeya D."/>
            <person name="Jung N."/>
            <person name="Uechi K."/>
            <person name="Horii T."/>
            <person name="Iida T."/>
            <person name="Fujita J."/>
            <person name="Nakamura S."/>
        </authorList>
    </citation>
    <scope>NUCLEOTIDE SEQUENCE [LARGE SCALE GENOMIC DNA]</scope>
    <source>
        <strain evidence="3 4">JCM 13573</strain>
    </source>
</reference>
<sequence length="216" mass="22421">MPDTLRDSGRIGPIEWASAGRPRPGEQSCGDQQVAVDIDGDGSPVGALFGVLDGLGHGAAAASAAAMAVQTLTRSRAERLEVLLQLCHRVLGGTRGVAMTVARVDFQTNKLSWTGIGNVSAHLVAKSAAGTQIRSSARLAGGIVGFRIPEIRPAQVVPIRLGDLLVITSDGIGDDHLDHIDFAASAVDIADQILGKHAKETDDAMVLAARHRGIST</sequence>
<organism evidence="3 4">
    <name type="scientific">Mycobacterium kubicae</name>
    <dbReference type="NCBI Taxonomy" id="120959"/>
    <lineage>
        <taxon>Bacteria</taxon>
        <taxon>Bacillati</taxon>
        <taxon>Actinomycetota</taxon>
        <taxon>Actinomycetes</taxon>
        <taxon>Mycobacteriales</taxon>
        <taxon>Mycobacteriaceae</taxon>
        <taxon>Mycobacterium</taxon>
        <taxon>Mycobacterium simiae complex</taxon>
    </lineage>
</organism>
<dbReference type="SMART" id="SM00331">
    <property type="entry name" value="PP2C_SIG"/>
    <property type="match status" value="1"/>
</dbReference>
<keyword evidence="4" id="KW-1185">Reference proteome</keyword>
<evidence type="ECO:0000259" key="2">
    <source>
        <dbReference type="SMART" id="SM00331"/>
    </source>
</evidence>
<name>A0ABQ1BQF8_9MYCO</name>
<comment type="caution">
    <text evidence="3">The sequence shown here is derived from an EMBL/GenBank/DDBJ whole genome shotgun (WGS) entry which is preliminary data.</text>
</comment>
<proteinExistence type="predicted"/>
<dbReference type="Pfam" id="PF07228">
    <property type="entry name" value="SpoIIE"/>
    <property type="match status" value="1"/>
</dbReference>
<evidence type="ECO:0000256" key="1">
    <source>
        <dbReference type="SAM" id="MobiDB-lite"/>
    </source>
</evidence>
<feature type="domain" description="PPM-type phosphatase" evidence="2">
    <location>
        <begin position="13"/>
        <end position="211"/>
    </location>
</feature>
<dbReference type="InterPro" id="IPR001932">
    <property type="entry name" value="PPM-type_phosphatase-like_dom"/>
</dbReference>
<dbReference type="EMBL" id="BLKU01000005">
    <property type="protein sequence ID" value="GFG65953.1"/>
    <property type="molecule type" value="Genomic_DNA"/>
</dbReference>
<dbReference type="InterPro" id="IPR036457">
    <property type="entry name" value="PPM-type-like_dom_sf"/>
</dbReference>
<gene>
    <name evidence="3" type="ORF">MKUB_34430</name>
</gene>
<dbReference type="PANTHER" id="PTHR35801:SF1">
    <property type="entry name" value="PHOSPHOSERINE PHOSPHATASE RSBX"/>
    <property type="match status" value="1"/>
</dbReference>
<dbReference type="PANTHER" id="PTHR35801">
    <property type="entry name" value="PHOSPHOSERINE PHOSPHATASE RSBX"/>
    <property type="match status" value="1"/>
</dbReference>
<evidence type="ECO:0000313" key="3">
    <source>
        <dbReference type="EMBL" id="GFG65953.1"/>
    </source>
</evidence>